<keyword evidence="2" id="KW-0808">Transferase</keyword>
<evidence type="ECO:0000313" key="3">
    <source>
        <dbReference type="Proteomes" id="UP000245125"/>
    </source>
</evidence>
<dbReference type="OrthoDB" id="5291101at2"/>
<dbReference type="AlphaFoldDB" id="A0A2U3QGS3"/>
<dbReference type="Pfam" id="PF00535">
    <property type="entry name" value="Glycos_transf_2"/>
    <property type="match status" value="1"/>
</dbReference>
<evidence type="ECO:0000313" key="2">
    <source>
        <dbReference type="EMBL" id="SPQ00559.1"/>
    </source>
</evidence>
<dbReference type="SUPFAM" id="SSF53448">
    <property type="entry name" value="Nucleotide-diphospho-sugar transferases"/>
    <property type="match status" value="1"/>
</dbReference>
<reference evidence="3" key="1">
    <citation type="submission" date="2018-03" db="EMBL/GenBank/DDBJ databases">
        <authorList>
            <person name="Zecchin S."/>
        </authorList>
    </citation>
    <scope>NUCLEOTIDE SEQUENCE [LARGE SCALE GENOMIC DNA]</scope>
</reference>
<evidence type="ECO:0000259" key="1">
    <source>
        <dbReference type="Pfam" id="PF00535"/>
    </source>
</evidence>
<keyword evidence="3" id="KW-1185">Reference proteome</keyword>
<proteinExistence type="predicted"/>
<accession>A0A2U3QGS3</accession>
<dbReference type="EMBL" id="OUUY01000072">
    <property type="protein sequence ID" value="SPQ00559.1"/>
    <property type="molecule type" value="Genomic_DNA"/>
</dbReference>
<dbReference type="PANTHER" id="PTHR22916:SF65">
    <property type="entry name" value="SLR1065 PROTEIN"/>
    <property type="match status" value="1"/>
</dbReference>
<protein>
    <submittedName>
        <fullName evidence="2">Glycosyl transferase family 2</fullName>
    </submittedName>
</protein>
<sequence>MVFSPLISIVMPCYQQVAFLEEAVRSVLDQKGVEVELLVMDPGSTDGSRECLQTLKETYAERLALHFAPDHGQSDAVNRGMVLAGGRVLGWLNSDDRLRPGALAQVAAWLDSEEPRWLYGRAGMIDGQGRQQAGLIVRYKNWRGRHFSIYKLLTENFIPQMAVFWNRAMWSRAGGLDLSRDLDMDYDLWLRFARVTDPNVLSVELADFRVHSAAKGSLRTVEQLDAALATARLHAAGLGSKGEAALIIHRLLSLRTRFLYRWLKP</sequence>
<name>A0A2U3QGS3_9BACT</name>
<gene>
    <name evidence="2" type="ORF">NBG4_270022</name>
</gene>
<dbReference type="InterPro" id="IPR029044">
    <property type="entry name" value="Nucleotide-diphossugar_trans"/>
</dbReference>
<dbReference type="PANTHER" id="PTHR22916">
    <property type="entry name" value="GLYCOSYLTRANSFERASE"/>
    <property type="match status" value="1"/>
</dbReference>
<dbReference type="InterPro" id="IPR001173">
    <property type="entry name" value="Glyco_trans_2-like"/>
</dbReference>
<organism evidence="2 3">
    <name type="scientific">Candidatus Sulfobium mesophilum</name>
    <dbReference type="NCBI Taxonomy" id="2016548"/>
    <lineage>
        <taxon>Bacteria</taxon>
        <taxon>Pseudomonadati</taxon>
        <taxon>Nitrospirota</taxon>
        <taxon>Nitrospiria</taxon>
        <taxon>Nitrospirales</taxon>
        <taxon>Nitrospiraceae</taxon>
        <taxon>Candidatus Sulfobium</taxon>
    </lineage>
</organism>
<dbReference type="Proteomes" id="UP000245125">
    <property type="component" value="Unassembled WGS sequence"/>
</dbReference>
<dbReference type="Gene3D" id="3.90.550.10">
    <property type="entry name" value="Spore Coat Polysaccharide Biosynthesis Protein SpsA, Chain A"/>
    <property type="match status" value="1"/>
</dbReference>
<feature type="domain" description="Glycosyltransferase 2-like" evidence="1">
    <location>
        <begin position="8"/>
        <end position="162"/>
    </location>
</feature>
<dbReference type="GO" id="GO:0016758">
    <property type="term" value="F:hexosyltransferase activity"/>
    <property type="evidence" value="ECO:0007669"/>
    <property type="project" value="UniProtKB-ARBA"/>
</dbReference>